<evidence type="ECO:0000256" key="7">
    <source>
        <dbReference type="ARBA" id="ARBA00025705"/>
    </source>
</evidence>
<dbReference type="EC" id="2.1.1.107" evidence="2"/>
<dbReference type="RefSeq" id="WP_341370555.1">
    <property type="nucleotide sequence ID" value="NZ_JBBPCO010000005.1"/>
</dbReference>
<accession>A0ABU9D7J3</accession>
<keyword evidence="5" id="KW-0949">S-adenosyl-L-methionine</keyword>
<keyword evidence="6" id="KW-0627">Porphyrin biosynthesis</keyword>
<dbReference type="PANTHER" id="PTHR45790:SF3">
    <property type="entry name" value="S-ADENOSYL-L-METHIONINE-DEPENDENT UROPORPHYRINOGEN III METHYLTRANSFERASE, CHLOROPLASTIC"/>
    <property type="match status" value="1"/>
</dbReference>
<dbReference type="Proteomes" id="UP001446205">
    <property type="component" value="Unassembled WGS sequence"/>
</dbReference>
<dbReference type="InterPro" id="IPR014776">
    <property type="entry name" value="4pyrrole_Mease_sub2"/>
</dbReference>
<dbReference type="InterPro" id="IPR000878">
    <property type="entry name" value="4pyrrol_Mease"/>
</dbReference>
<dbReference type="PANTHER" id="PTHR45790">
    <property type="entry name" value="SIROHEME SYNTHASE-RELATED"/>
    <property type="match status" value="1"/>
</dbReference>
<dbReference type="GO" id="GO:0032259">
    <property type="term" value="P:methylation"/>
    <property type="evidence" value="ECO:0007669"/>
    <property type="project" value="UniProtKB-KW"/>
</dbReference>
<evidence type="ECO:0000313" key="11">
    <source>
        <dbReference type="Proteomes" id="UP001446205"/>
    </source>
</evidence>
<dbReference type="PROSITE" id="PS00839">
    <property type="entry name" value="SUMT_1"/>
    <property type="match status" value="1"/>
</dbReference>
<evidence type="ECO:0000256" key="2">
    <source>
        <dbReference type="ARBA" id="ARBA00012162"/>
    </source>
</evidence>
<dbReference type="NCBIfam" id="NF004790">
    <property type="entry name" value="PRK06136.1"/>
    <property type="match status" value="1"/>
</dbReference>
<evidence type="ECO:0000256" key="1">
    <source>
        <dbReference type="ARBA" id="ARBA00005879"/>
    </source>
</evidence>
<keyword evidence="4 8" id="KW-0808">Transferase</keyword>
<dbReference type="PROSITE" id="PS00840">
    <property type="entry name" value="SUMT_2"/>
    <property type="match status" value="1"/>
</dbReference>
<gene>
    <name evidence="10" type="primary">cobA</name>
    <name evidence="10" type="ORF">WOB96_06930</name>
</gene>
<reference evidence="10 11" key="1">
    <citation type="submission" date="2024-04" db="EMBL/GenBank/DDBJ databases">
        <authorList>
            <person name="Abashina T."/>
            <person name="Shaikin A."/>
        </authorList>
    </citation>
    <scope>NUCLEOTIDE SEQUENCE [LARGE SCALE GENOMIC DNA]</scope>
    <source>
        <strain evidence="10 11">AAFK</strain>
    </source>
</reference>
<evidence type="ECO:0000256" key="8">
    <source>
        <dbReference type="RuleBase" id="RU003960"/>
    </source>
</evidence>
<dbReference type="InterPro" id="IPR050161">
    <property type="entry name" value="Siro_Cobalamin_biosynth"/>
</dbReference>
<keyword evidence="3 8" id="KW-0489">Methyltransferase</keyword>
<comment type="caution">
    <text evidence="10">The sequence shown here is derived from an EMBL/GenBank/DDBJ whole genome shotgun (WGS) entry which is preliminary data.</text>
</comment>
<dbReference type="Gene3D" id="3.30.950.10">
    <property type="entry name" value="Methyltransferase, Cobalt-precorrin-4 Transmethylase, Domain 2"/>
    <property type="match status" value="1"/>
</dbReference>
<evidence type="ECO:0000313" key="10">
    <source>
        <dbReference type="EMBL" id="MEK8089500.1"/>
    </source>
</evidence>
<comment type="pathway">
    <text evidence="7">Porphyrin-containing compound metabolism; siroheme biosynthesis; precorrin-2 from uroporphyrinogen III: step 1/1.</text>
</comment>
<evidence type="ECO:0000259" key="9">
    <source>
        <dbReference type="Pfam" id="PF00590"/>
    </source>
</evidence>
<name>A0ABU9D7J3_9PROT</name>
<dbReference type="Pfam" id="PF00590">
    <property type="entry name" value="TP_methylase"/>
    <property type="match status" value="1"/>
</dbReference>
<evidence type="ECO:0000256" key="5">
    <source>
        <dbReference type="ARBA" id="ARBA00022691"/>
    </source>
</evidence>
<dbReference type="EMBL" id="JBBPCO010000005">
    <property type="protein sequence ID" value="MEK8089500.1"/>
    <property type="molecule type" value="Genomic_DNA"/>
</dbReference>
<evidence type="ECO:0000256" key="4">
    <source>
        <dbReference type="ARBA" id="ARBA00022679"/>
    </source>
</evidence>
<dbReference type="CDD" id="cd11642">
    <property type="entry name" value="SUMT"/>
    <property type="match status" value="1"/>
</dbReference>
<sequence length="258" mass="27102">MHTGKVFLIGAGPGDPDLLTLKALRRIQAADIIFYDALVNPEILAHARPGVRLVDVGKRGGQVSTPQMSIQAQLIRAARQGLEVVRLKGGDPFMFGRGGEECMALHAAGVTFEVVPGVTSGMAAAAYAGVPLTYRGLSQSVAFITGHEAPNAPKVDWRRMAQGADTLVIYMGVSHLAEISAELIAGGRSPETPAMAIQWGSTRDQRQVSATLAELPEALRNAGIGSPAILVIGAVTALTDHLAWFDPQELPAAIKAQA</sequence>
<dbReference type="InterPro" id="IPR003043">
    <property type="entry name" value="Uropor_MeTrfase_CS"/>
</dbReference>
<proteinExistence type="inferred from homology"/>
<evidence type="ECO:0000256" key="6">
    <source>
        <dbReference type="ARBA" id="ARBA00023244"/>
    </source>
</evidence>
<dbReference type="GO" id="GO:0004851">
    <property type="term" value="F:uroporphyrin-III C-methyltransferase activity"/>
    <property type="evidence" value="ECO:0007669"/>
    <property type="project" value="UniProtKB-EC"/>
</dbReference>
<feature type="domain" description="Tetrapyrrole methylase" evidence="9">
    <location>
        <begin position="5"/>
        <end position="215"/>
    </location>
</feature>
<comment type="similarity">
    <text evidence="1 8">Belongs to the precorrin methyltransferase family.</text>
</comment>
<keyword evidence="11" id="KW-1185">Reference proteome</keyword>
<dbReference type="NCBIfam" id="TIGR01469">
    <property type="entry name" value="cobA_cysG_Cterm"/>
    <property type="match status" value="1"/>
</dbReference>
<dbReference type="Gene3D" id="3.40.1010.10">
    <property type="entry name" value="Cobalt-precorrin-4 Transmethylase, Domain 1"/>
    <property type="match status" value="1"/>
</dbReference>
<dbReference type="SUPFAM" id="SSF53790">
    <property type="entry name" value="Tetrapyrrole methylase"/>
    <property type="match status" value="1"/>
</dbReference>
<dbReference type="InterPro" id="IPR014777">
    <property type="entry name" value="4pyrrole_Mease_sub1"/>
</dbReference>
<dbReference type="InterPro" id="IPR035996">
    <property type="entry name" value="4pyrrol_Methylase_sf"/>
</dbReference>
<dbReference type="InterPro" id="IPR006366">
    <property type="entry name" value="CobA/CysG_C"/>
</dbReference>
<organism evidence="10 11">
    <name type="scientific">Thermithiobacillus plumbiphilus</name>
    <dbReference type="NCBI Taxonomy" id="1729899"/>
    <lineage>
        <taxon>Bacteria</taxon>
        <taxon>Pseudomonadati</taxon>
        <taxon>Pseudomonadota</taxon>
        <taxon>Acidithiobacillia</taxon>
        <taxon>Acidithiobacillales</taxon>
        <taxon>Thermithiobacillaceae</taxon>
        <taxon>Thermithiobacillus</taxon>
    </lineage>
</organism>
<evidence type="ECO:0000256" key="3">
    <source>
        <dbReference type="ARBA" id="ARBA00022603"/>
    </source>
</evidence>
<protein>
    <recommendedName>
        <fullName evidence="2">uroporphyrinogen-III C-methyltransferase</fullName>
        <ecNumber evidence="2">2.1.1.107</ecNumber>
    </recommendedName>
</protein>